<dbReference type="SUPFAM" id="SSF54001">
    <property type="entry name" value="Cysteine proteinases"/>
    <property type="match status" value="1"/>
</dbReference>
<dbReference type="Ensembl" id="ENSPMGT00000010520.1">
    <property type="protein sequence ID" value="ENSPMGP00000009868.1"/>
    <property type="gene ID" value="ENSPMGG00000008048.1"/>
</dbReference>
<evidence type="ECO:0000259" key="2">
    <source>
        <dbReference type="Pfam" id="PF00112"/>
    </source>
</evidence>
<dbReference type="GO" id="GO:0008234">
    <property type="term" value="F:cysteine-type peptidase activity"/>
    <property type="evidence" value="ECO:0007669"/>
    <property type="project" value="InterPro"/>
</dbReference>
<dbReference type="InterPro" id="IPR013128">
    <property type="entry name" value="Peptidase_C1A"/>
</dbReference>
<feature type="domain" description="Peptidase C1A papain C-terminal" evidence="2">
    <location>
        <begin position="74"/>
        <end position="147"/>
    </location>
</feature>
<protein>
    <recommendedName>
        <fullName evidence="2">Peptidase C1A papain C-terminal domain-containing protein</fullName>
    </recommendedName>
</protein>
<dbReference type="AlphaFoldDB" id="A0A3B3ZYP1"/>
<reference evidence="3" key="1">
    <citation type="submission" date="2025-08" db="UniProtKB">
        <authorList>
            <consortium name="Ensembl"/>
        </authorList>
    </citation>
    <scope>IDENTIFICATION</scope>
</reference>
<evidence type="ECO:0000313" key="3">
    <source>
        <dbReference type="Ensembl" id="ENSPMGP00000009868.1"/>
    </source>
</evidence>
<name>A0A3B3ZYP1_9GOBI</name>
<keyword evidence="4" id="KW-1185">Reference proteome</keyword>
<dbReference type="Pfam" id="PF00112">
    <property type="entry name" value="Peptidase_C1"/>
    <property type="match status" value="1"/>
</dbReference>
<dbReference type="InterPro" id="IPR038765">
    <property type="entry name" value="Papain-like_cys_pep_sf"/>
</dbReference>
<dbReference type="Gene3D" id="3.90.70.10">
    <property type="entry name" value="Cysteine proteinases"/>
    <property type="match status" value="1"/>
</dbReference>
<dbReference type="InterPro" id="IPR000668">
    <property type="entry name" value="Peptidase_C1A_C"/>
</dbReference>
<evidence type="ECO:0000256" key="1">
    <source>
        <dbReference type="ARBA" id="ARBA00008455"/>
    </source>
</evidence>
<evidence type="ECO:0000313" key="4">
    <source>
        <dbReference type="Proteomes" id="UP000261520"/>
    </source>
</evidence>
<sequence length="220" mass="24961">FRLISFASLCSPKTANKSFCQLKTSNTIISANFSFLDLRRTKARPHEILNLDEPPKVPGLEELQRIQLSIINQFCGSCWAGFSGLNAVRYRINIKRRGVWPSAYLSAQRVIDCSDGGTCHRLDHVRVWEYAHKHGIPDETCNGYRVHIYTLRRAGDFGPIQGRLNVMAEIFARGPIRFEIYCSSLFLNLVASYWIIQNSRGEPWVSRLTSAYKEGSGSKS</sequence>
<dbReference type="GO" id="GO:0006508">
    <property type="term" value="P:proteolysis"/>
    <property type="evidence" value="ECO:0007669"/>
    <property type="project" value="InterPro"/>
</dbReference>
<proteinExistence type="inferred from homology"/>
<accession>A0A3B3ZYP1</accession>
<dbReference type="Proteomes" id="UP000261520">
    <property type="component" value="Unplaced"/>
</dbReference>
<dbReference type="PANTHER" id="PTHR12411">
    <property type="entry name" value="CYSTEINE PROTEASE FAMILY C1-RELATED"/>
    <property type="match status" value="1"/>
</dbReference>
<comment type="similarity">
    <text evidence="1">Belongs to the peptidase C1 family.</text>
</comment>
<reference evidence="3" key="2">
    <citation type="submission" date="2025-09" db="UniProtKB">
        <authorList>
            <consortium name="Ensembl"/>
        </authorList>
    </citation>
    <scope>IDENTIFICATION</scope>
</reference>
<organism evidence="3 4">
    <name type="scientific">Periophthalmus magnuspinnatus</name>
    <dbReference type="NCBI Taxonomy" id="409849"/>
    <lineage>
        <taxon>Eukaryota</taxon>
        <taxon>Metazoa</taxon>
        <taxon>Chordata</taxon>
        <taxon>Craniata</taxon>
        <taxon>Vertebrata</taxon>
        <taxon>Euteleostomi</taxon>
        <taxon>Actinopterygii</taxon>
        <taxon>Neopterygii</taxon>
        <taxon>Teleostei</taxon>
        <taxon>Neoteleostei</taxon>
        <taxon>Acanthomorphata</taxon>
        <taxon>Gobiaria</taxon>
        <taxon>Gobiiformes</taxon>
        <taxon>Gobioidei</taxon>
        <taxon>Gobiidae</taxon>
        <taxon>Oxudercinae</taxon>
        <taxon>Periophthalmus</taxon>
    </lineage>
</organism>